<dbReference type="AlphaFoldDB" id="A0AAV8SUK7"/>
<evidence type="ECO:0000313" key="1">
    <source>
        <dbReference type="EMBL" id="KAJ8755982.1"/>
    </source>
</evidence>
<accession>A0AAV8SUK7</accession>
<comment type="caution">
    <text evidence="1">The sequence shown here is derived from an EMBL/GenBank/DDBJ whole genome shotgun (WGS) entry which is preliminary data.</text>
</comment>
<dbReference type="EMBL" id="JAIWQS010000009">
    <property type="protein sequence ID" value="KAJ8755982.1"/>
    <property type="molecule type" value="Genomic_DNA"/>
</dbReference>
<dbReference type="PANTHER" id="PTHR10623">
    <property type="entry name" value="MICROTUBULE-ASSOCIATED PROTEIN RP/EB FAMILY MEMBER"/>
    <property type="match status" value="1"/>
</dbReference>
<dbReference type="GO" id="GO:0008017">
    <property type="term" value="F:microtubule binding"/>
    <property type="evidence" value="ECO:0007669"/>
    <property type="project" value="InterPro"/>
</dbReference>
<reference evidence="1 2" key="1">
    <citation type="submission" date="2021-09" db="EMBL/GenBank/DDBJ databases">
        <title>Genomic insights and catalytic innovation underlie evolution of tropane alkaloids biosynthesis.</title>
        <authorList>
            <person name="Wang Y.-J."/>
            <person name="Tian T."/>
            <person name="Huang J.-P."/>
            <person name="Huang S.-X."/>
        </authorList>
    </citation>
    <scope>NUCLEOTIDE SEQUENCE [LARGE SCALE GENOMIC DNA]</scope>
    <source>
        <strain evidence="1">KIB-2018</strain>
        <tissue evidence="1">Leaf</tissue>
    </source>
</reference>
<proteinExistence type="predicted"/>
<evidence type="ECO:0000313" key="2">
    <source>
        <dbReference type="Proteomes" id="UP001159364"/>
    </source>
</evidence>
<dbReference type="InterPro" id="IPR027328">
    <property type="entry name" value="MAPRE"/>
</dbReference>
<name>A0AAV8SUK7_9ROSI</name>
<organism evidence="1 2">
    <name type="scientific">Erythroxylum novogranatense</name>
    <dbReference type="NCBI Taxonomy" id="1862640"/>
    <lineage>
        <taxon>Eukaryota</taxon>
        <taxon>Viridiplantae</taxon>
        <taxon>Streptophyta</taxon>
        <taxon>Embryophyta</taxon>
        <taxon>Tracheophyta</taxon>
        <taxon>Spermatophyta</taxon>
        <taxon>Magnoliopsida</taxon>
        <taxon>eudicotyledons</taxon>
        <taxon>Gunneridae</taxon>
        <taxon>Pentapetalae</taxon>
        <taxon>rosids</taxon>
        <taxon>fabids</taxon>
        <taxon>Malpighiales</taxon>
        <taxon>Erythroxylaceae</taxon>
        <taxon>Erythroxylum</taxon>
    </lineage>
</organism>
<dbReference type="Proteomes" id="UP001159364">
    <property type="component" value="Linkage Group LG09"/>
</dbReference>
<keyword evidence="2" id="KW-1185">Reference proteome</keyword>
<protein>
    <submittedName>
        <fullName evidence="1">Uncharacterized protein</fullName>
    </submittedName>
</protein>
<sequence length="187" mass="21155">MTADIGQMDVVYLVGRYEILSWINSTLQLNLSKVEVHIEVNKLIKRRSLDNLDYNPLERRGTFKGGKEAVKKCPPLQCSTKGSTNPSKTLSSHMRRGMMCPQLTLEINIPKIKNLMVPIFFLMLNHPIVVVGAIKRILYDTDDDASVVIKAKAMVSLKQKEAEVSSFATNKVSCHILMILLKFKYFV</sequence>
<gene>
    <name evidence="1" type="ORF">K2173_024527</name>
</gene>